<comment type="similarity">
    <text evidence="2">Belongs to the lin-54 family.</text>
</comment>
<evidence type="ECO:0000256" key="1">
    <source>
        <dbReference type="ARBA" id="ARBA00004123"/>
    </source>
</evidence>
<dbReference type="GO" id="GO:0006355">
    <property type="term" value="P:regulation of DNA-templated transcription"/>
    <property type="evidence" value="ECO:0007669"/>
    <property type="project" value="TreeGrafter"/>
</dbReference>
<dbReference type="EMBL" id="LWCA01000073">
    <property type="protein sequence ID" value="OAF71182.1"/>
    <property type="molecule type" value="Genomic_DNA"/>
</dbReference>
<keyword evidence="3" id="KW-0539">Nucleus</keyword>
<dbReference type="PANTHER" id="PTHR12446:SF34">
    <property type="entry name" value="PROTEIN LIN-54 HOMOLOG"/>
    <property type="match status" value="1"/>
</dbReference>
<proteinExistence type="inferred from homology"/>
<evidence type="ECO:0000313" key="5">
    <source>
        <dbReference type="EMBL" id="OAF71182.1"/>
    </source>
</evidence>
<evidence type="ECO:0000259" key="4">
    <source>
        <dbReference type="PROSITE" id="PS51634"/>
    </source>
</evidence>
<accession>A0A177BC13</accession>
<evidence type="ECO:0000256" key="3">
    <source>
        <dbReference type="ARBA" id="ARBA00023242"/>
    </source>
</evidence>
<dbReference type="AlphaFoldDB" id="A0A177BC13"/>
<dbReference type="GO" id="GO:0005634">
    <property type="term" value="C:nucleus"/>
    <property type="evidence" value="ECO:0007669"/>
    <property type="project" value="UniProtKB-SubCell"/>
</dbReference>
<dbReference type="Proteomes" id="UP000078046">
    <property type="component" value="Unassembled WGS sequence"/>
</dbReference>
<evidence type="ECO:0000256" key="2">
    <source>
        <dbReference type="ARBA" id="ARBA00007267"/>
    </source>
</evidence>
<protein>
    <recommendedName>
        <fullName evidence="4">CRC domain-containing protein</fullName>
    </recommendedName>
</protein>
<keyword evidence="6" id="KW-1185">Reference proteome</keyword>
<evidence type="ECO:0000313" key="6">
    <source>
        <dbReference type="Proteomes" id="UP000078046"/>
    </source>
</evidence>
<dbReference type="PROSITE" id="PS51634">
    <property type="entry name" value="CRC"/>
    <property type="match status" value="1"/>
</dbReference>
<organism evidence="5 6">
    <name type="scientific">Intoshia linei</name>
    <dbReference type="NCBI Taxonomy" id="1819745"/>
    <lineage>
        <taxon>Eukaryota</taxon>
        <taxon>Metazoa</taxon>
        <taxon>Spiralia</taxon>
        <taxon>Lophotrochozoa</taxon>
        <taxon>Mesozoa</taxon>
        <taxon>Orthonectida</taxon>
        <taxon>Rhopaluridae</taxon>
        <taxon>Intoshia</taxon>
    </lineage>
</organism>
<comment type="subcellular location">
    <subcellularLocation>
        <location evidence="1">Nucleus</location>
    </subcellularLocation>
</comment>
<name>A0A177BC13_9BILA</name>
<feature type="domain" description="CRC" evidence="4">
    <location>
        <begin position="150"/>
        <end position="265"/>
    </location>
</feature>
<dbReference type="SMART" id="SM01114">
    <property type="entry name" value="CXC"/>
    <property type="match status" value="2"/>
</dbReference>
<gene>
    <name evidence="5" type="ORF">A3Q56_01070</name>
</gene>
<comment type="caution">
    <text evidence="5">The sequence shown here is derived from an EMBL/GenBank/DDBJ whole genome shotgun (WGS) entry which is preliminary data.</text>
</comment>
<dbReference type="OrthoDB" id="6283463at2759"/>
<dbReference type="InterPro" id="IPR005172">
    <property type="entry name" value="CRC"/>
</dbReference>
<reference evidence="5 6" key="1">
    <citation type="submission" date="2016-04" db="EMBL/GenBank/DDBJ databases">
        <title>The genome of Intoshia linei affirms orthonectids as highly simplified spiralians.</title>
        <authorList>
            <person name="Mikhailov K.V."/>
            <person name="Slusarev G.S."/>
            <person name="Nikitin M.A."/>
            <person name="Logacheva M.D."/>
            <person name="Penin A."/>
            <person name="Aleoshin V."/>
            <person name="Panchin Y.V."/>
        </authorList>
    </citation>
    <scope>NUCLEOTIDE SEQUENCE [LARGE SCALE GENOMIC DNA]</scope>
    <source>
        <strain evidence="5">Intl2013</strain>
        <tissue evidence="5">Whole animal</tissue>
    </source>
</reference>
<dbReference type="PANTHER" id="PTHR12446">
    <property type="entry name" value="TESMIN/TSO1-RELATED"/>
    <property type="match status" value="1"/>
</dbReference>
<dbReference type="InterPro" id="IPR033467">
    <property type="entry name" value="Tesmin/TSO1-like_CXC"/>
</dbReference>
<dbReference type="Pfam" id="PF03638">
    <property type="entry name" value="TCR"/>
    <property type="match status" value="2"/>
</dbReference>
<dbReference type="InterPro" id="IPR028307">
    <property type="entry name" value="Lin-54_fam"/>
</dbReference>
<sequence>MTESEDHRNKKKLETDELKYLQKQSREFHPYAQPVGKIMINKQITKKLSPKKSIKTFLEKKTIRCKIIKNNVNEVKWTNLESTCNPTNTRLTNNYDAVYEISAFPKIVVRGSELSISKIVILLFNSNKNDDIPTVSTKKNLPKSNVSTTNRKLCNCTRSQCLKLYCDCFSYGEYCHPECTCSNCHNNKDYEVERNHCIHVCLSKNPNAFKSKYVRNVSIKKKCINYKRGCHCKKSGCLKNYCECYEANVMCSNLCKCQGCYNVALSKEILDSAVWNLARENKKIETTPTPFSLYRKSPNIPHVNPINKCELEMDYSLEVDNENDLNESGEKLDRLNLIKILELTLKNTKYSVDNLTNTDTVGLIGCEDPTNFLKKDNYNIYGGKTNDSKIINYKGDVKDDEKRFSPFDLINPRIIKGACSYLINISNQYQDKMKISTDQKPHINQDKNVECTVNSLVCLTDEKPNLNNDFNKSIDELFSKTETQKHENIYNDTDQNLLSSKEIDSINYRNVLTQSHKILDRILNYKNQN</sequence>